<keyword evidence="5" id="KW-1185">Reference proteome</keyword>
<protein>
    <submittedName>
        <fullName evidence="4">Long-chain acyl-CoA synthetase</fullName>
        <ecNumber evidence="4">6.2.1.3</ecNumber>
    </submittedName>
</protein>
<evidence type="ECO:0000259" key="2">
    <source>
        <dbReference type="Pfam" id="PF00501"/>
    </source>
</evidence>
<feature type="domain" description="AMP-dependent synthetase/ligase" evidence="2">
    <location>
        <begin position="55"/>
        <end position="424"/>
    </location>
</feature>
<keyword evidence="4" id="KW-0436">Ligase</keyword>
<reference evidence="4 5" key="1">
    <citation type="submission" date="2020-08" db="EMBL/GenBank/DDBJ databases">
        <title>Genomic Encyclopedia of Type Strains, Phase IV (KMG-IV): sequencing the most valuable type-strain genomes for metagenomic binning, comparative biology and taxonomic classification.</title>
        <authorList>
            <person name="Goeker M."/>
        </authorList>
    </citation>
    <scope>NUCLEOTIDE SEQUENCE [LARGE SCALE GENOMIC DNA]</scope>
    <source>
        <strain evidence="4 5">DSM 102255</strain>
    </source>
</reference>
<dbReference type="InterPro" id="IPR042099">
    <property type="entry name" value="ANL_N_sf"/>
</dbReference>
<dbReference type="AlphaFoldDB" id="A0A841J6Z1"/>
<evidence type="ECO:0000313" key="4">
    <source>
        <dbReference type="EMBL" id="MBB6125296.1"/>
    </source>
</evidence>
<proteinExistence type="predicted"/>
<dbReference type="InterPro" id="IPR045851">
    <property type="entry name" value="AMP-bd_C_sf"/>
</dbReference>
<dbReference type="Proteomes" id="UP000552700">
    <property type="component" value="Unassembled WGS sequence"/>
</dbReference>
<evidence type="ECO:0000256" key="1">
    <source>
        <dbReference type="SAM" id="Phobius"/>
    </source>
</evidence>
<dbReference type="GO" id="GO:0004467">
    <property type="term" value="F:long-chain fatty acid-CoA ligase activity"/>
    <property type="evidence" value="ECO:0007669"/>
    <property type="project" value="UniProtKB-EC"/>
</dbReference>
<name>A0A841J6Z1_9SPHN</name>
<dbReference type="PANTHER" id="PTHR43767:SF1">
    <property type="entry name" value="NONRIBOSOMAL PEPTIDE SYNTHASE PES1 (EUROFUNG)-RELATED"/>
    <property type="match status" value="1"/>
</dbReference>
<keyword evidence="1" id="KW-0812">Transmembrane</keyword>
<dbReference type="InterPro" id="IPR050237">
    <property type="entry name" value="ATP-dep_AMP-bd_enzyme"/>
</dbReference>
<sequence length="563" mass="61077">MTVILPQPACTLEEANRLLAREERFQTEHCQWGSRSFLAWKSGPKSLVDIFKMSQTHPENEYLVIDDVRVTFGAFGNAVRHLAEKLRTSGLRKGDRVALLMHNRPEWPVVFFATVAAGGVIVPINAWASDPYKRTAFANAEPRFLIHDRRDETLAFAQAETVWSISEPSYRGTVPLPPHDRWDTLAVPSMKLAAPDPDDLAAIFYTSGTTGEPKGAMLSHRSMANAVRNADFQISRMQLRYPTFPSIIGMNAAGQQVGLYPIPFFHVTGAVAGVVLFAGMGDKLVLMHKWDPAQALDIIEKERATSLGGVPTLPLQLLQQGDLDTRDLASLCGVLYGGAPPPTHLPESIRSRLGAIAATGWGMTETSATFLYNGGADYLRNPTSCGVASLVNGARVVDRDGKALPPGEPGELQVSGSNITLGYWRNPEATKAAFDGNWFRTGDVAIRDADGFVTIVDRLKDIIIRGGENLSSVEIEDALLAHPDVLDCAVIGRTHPSLGEEPIAILVLRDGITNVDGVALYMHSTVGRQKAPAAYHVALAPLPRNAGGKILKHELRTAYANAE</sequence>
<dbReference type="InterPro" id="IPR000873">
    <property type="entry name" value="AMP-dep_synth/lig_dom"/>
</dbReference>
<dbReference type="Pfam" id="PF13193">
    <property type="entry name" value="AMP-binding_C"/>
    <property type="match status" value="1"/>
</dbReference>
<dbReference type="PROSITE" id="PS00455">
    <property type="entry name" value="AMP_BINDING"/>
    <property type="match status" value="1"/>
</dbReference>
<feature type="transmembrane region" description="Helical" evidence="1">
    <location>
        <begin position="109"/>
        <end position="128"/>
    </location>
</feature>
<keyword evidence="1" id="KW-0472">Membrane</keyword>
<dbReference type="SUPFAM" id="SSF56801">
    <property type="entry name" value="Acetyl-CoA synthetase-like"/>
    <property type="match status" value="1"/>
</dbReference>
<dbReference type="EC" id="6.2.1.3" evidence="4"/>
<dbReference type="RefSeq" id="WP_184081597.1">
    <property type="nucleotide sequence ID" value="NZ_JACIJP010000006.1"/>
</dbReference>
<dbReference type="PANTHER" id="PTHR43767">
    <property type="entry name" value="LONG-CHAIN-FATTY-ACID--COA LIGASE"/>
    <property type="match status" value="1"/>
</dbReference>
<dbReference type="EMBL" id="JACIJP010000006">
    <property type="protein sequence ID" value="MBB6125296.1"/>
    <property type="molecule type" value="Genomic_DNA"/>
</dbReference>
<dbReference type="InterPro" id="IPR020845">
    <property type="entry name" value="AMP-binding_CS"/>
</dbReference>
<gene>
    <name evidence="4" type="ORF">FHS92_003057</name>
</gene>
<comment type="caution">
    <text evidence="4">The sequence shown here is derived from an EMBL/GenBank/DDBJ whole genome shotgun (WGS) entry which is preliminary data.</text>
</comment>
<keyword evidence="1" id="KW-1133">Transmembrane helix</keyword>
<feature type="domain" description="AMP-binding enzyme C-terminal" evidence="3">
    <location>
        <begin position="474"/>
        <end position="549"/>
    </location>
</feature>
<evidence type="ECO:0000313" key="5">
    <source>
        <dbReference type="Proteomes" id="UP000552700"/>
    </source>
</evidence>
<dbReference type="Pfam" id="PF00501">
    <property type="entry name" value="AMP-binding"/>
    <property type="match status" value="1"/>
</dbReference>
<organism evidence="4 5">
    <name type="scientific">Sphingobium subterraneum</name>
    <dbReference type="NCBI Taxonomy" id="627688"/>
    <lineage>
        <taxon>Bacteria</taxon>
        <taxon>Pseudomonadati</taxon>
        <taxon>Pseudomonadota</taxon>
        <taxon>Alphaproteobacteria</taxon>
        <taxon>Sphingomonadales</taxon>
        <taxon>Sphingomonadaceae</taxon>
        <taxon>Sphingobium</taxon>
    </lineage>
</organism>
<accession>A0A841J6Z1</accession>
<dbReference type="Gene3D" id="3.40.50.12780">
    <property type="entry name" value="N-terminal domain of ligase-like"/>
    <property type="match status" value="1"/>
</dbReference>
<dbReference type="InterPro" id="IPR025110">
    <property type="entry name" value="AMP-bd_C"/>
</dbReference>
<dbReference type="Gene3D" id="3.30.300.30">
    <property type="match status" value="1"/>
</dbReference>
<evidence type="ECO:0000259" key="3">
    <source>
        <dbReference type="Pfam" id="PF13193"/>
    </source>
</evidence>